<dbReference type="PANTHER" id="PTHR13090:SF1">
    <property type="entry name" value="ARGININE-HYDROXYLASE NDUFAF5, MITOCHONDRIAL"/>
    <property type="match status" value="1"/>
</dbReference>
<dbReference type="GO" id="GO:0102130">
    <property type="term" value="F:malonyl-CoA methyltransferase activity"/>
    <property type="evidence" value="ECO:0007669"/>
    <property type="project" value="UniProtKB-EC"/>
</dbReference>
<feature type="domain" description="Methyltransferase type 11" evidence="9">
    <location>
        <begin position="52"/>
        <end position="144"/>
    </location>
</feature>
<evidence type="ECO:0000256" key="5">
    <source>
        <dbReference type="ARBA" id="ARBA00022679"/>
    </source>
</evidence>
<sequence length="255" mass="29224">MQHQNINKDKVQKGFVKSIETYRKHAIVQEAIASRLINELLRQPVSHFSKVLEIGCGPAVLTDKFFQKFNTDLYYANDIVEEYSDILSSIHSDIQFLGGDIESLDLPDSLDLIISSSTFQWFNNLDGFLIKIHKALQPDGLLVFSTFGPDNYREIREVNGKGLNYLSFGKHERLLSDKFEILWSDKETITRFFSDPLGVLYHMKQTGVNGIPGKAWTKSDLMNFKEDYQDLFGTDLGVPLTYQPLYFIAKPKKIN</sequence>
<evidence type="ECO:0000256" key="4">
    <source>
        <dbReference type="ARBA" id="ARBA00022603"/>
    </source>
</evidence>
<dbReference type="RefSeq" id="WP_101311501.1">
    <property type="nucleotide sequence ID" value="NZ_MVDE01000045.1"/>
</dbReference>
<dbReference type="CDD" id="cd02440">
    <property type="entry name" value="AdoMet_MTases"/>
    <property type="match status" value="1"/>
</dbReference>
<evidence type="ECO:0000313" key="11">
    <source>
        <dbReference type="Proteomes" id="UP000233618"/>
    </source>
</evidence>
<comment type="pathway">
    <text evidence="2 8">Cofactor biosynthesis; biotin biosynthesis.</text>
</comment>
<keyword evidence="6 8" id="KW-0949">S-adenosyl-L-methionine</keyword>
<evidence type="ECO:0000256" key="1">
    <source>
        <dbReference type="ARBA" id="ARBA00000852"/>
    </source>
</evidence>
<evidence type="ECO:0000256" key="7">
    <source>
        <dbReference type="ARBA" id="ARBA00022756"/>
    </source>
</evidence>
<dbReference type="SUPFAM" id="SSF53335">
    <property type="entry name" value="S-adenosyl-L-methionine-dependent methyltransferases"/>
    <property type="match status" value="1"/>
</dbReference>
<dbReference type="Proteomes" id="UP000233618">
    <property type="component" value="Unassembled WGS sequence"/>
</dbReference>
<evidence type="ECO:0000256" key="3">
    <source>
        <dbReference type="ARBA" id="ARBA00012327"/>
    </source>
</evidence>
<dbReference type="EC" id="2.1.1.197" evidence="3 8"/>
<dbReference type="PANTHER" id="PTHR13090">
    <property type="entry name" value="ARGININE-HYDROXYLASE NDUFAF5, MITOCHONDRIAL"/>
    <property type="match status" value="1"/>
</dbReference>
<proteinExistence type="inferred from homology"/>
<dbReference type="Gene3D" id="3.40.50.150">
    <property type="entry name" value="Vaccinia Virus protein VP39"/>
    <property type="match status" value="1"/>
</dbReference>
<keyword evidence="4 8" id="KW-0489">Methyltransferase</keyword>
<dbReference type="GO" id="GO:0010340">
    <property type="term" value="F:carboxyl-O-methyltransferase activity"/>
    <property type="evidence" value="ECO:0007669"/>
    <property type="project" value="UniProtKB-UniRule"/>
</dbReference>
<keyword evidence="7 8" id="KW-0093">Biotin biosynthesis</keyword>
<name>A0A2N3HTV5_9BACT</name>
<dbReference type="EMBL" id="MVDE01000045">
    <property type="protein sequence ID" value="PKQ61482.1"/>
    <property type="molecule type" value="Genomic_DNA"/>
</dbReference>
<keyword evidence="11" id="KW-1185">Reference proteome</keyword>
<dbReference type="InterPro" id="IPR050602">
    <property type="entry name" value="Malonyl-ACP_OMT"/>
</dbReference>
<evidence type="ECO:0000313" key="10">
    <source>
        <dbReference type="EMBL" id="PKQ61482.1"/>
    </source>
</evidence>
<evidence type="ECO:0000256" key="6">
    <source>
        <dbReference type="ARBA" id="ARBA00022691"/>
    </source>
</evidence>
<dbReference type="InterPro" id="IPR029063">
    <property type="entry name" value="SAM-dependent_MTases_sf"/>
</dbReference>
<evidence type="ECO:0000256" key="8">
    <source>
        <dbReference type="HAMAP-Rule" id="MF_00835"/>
    </source>
</evidence>
<dbReference type="InterPro" id="IPR011814">
    <property type="entry name" value="BioC"/>
</dbReference>
<dbReference type="HAMAP" id="MF_00835">
    <property type="entry name" value="BioC"/>
    <property type="match status" value="1"/>
</dbReference>
<reference evidence="10 11" key="1">
    <citation type="journal article" date="2017" name="Front. Microbiol.">
        <title>Labilibaculum manganireducens gen. nov., sp. nov. and Labilibaculum filiforme sp. nov., Novel Bacteroidetes Isolated from Subsurface Sediments of the Baltic Sea.</title>
        <authorList>
            <person name="Vandieken V."/>
            <person name="Marshall I.P."/>
            <person name="Niemann H."/>
            <person name="Engelen B."/>
            <person name="Cypionka H."/>
        </authorList>
    </citation>
    <scope>NUCLEOTIDE SEQUENCE [LARGE SCALE GENOMIC DNA]</scope>
    <source>
        <strain evidence="10 11">59.10-2M</strain>
    </source>
</reference>
<evidence type="ECO:0000259" key="9">
    <source>
        <dbReference type="Pfam" id="PF08241"/>
    </source>
</evidence>
<dbReference type="Pfam" id="PF08241">
    <property type="entry name" value="Methyltransf_11"/>
    <property type="match status" value="1"/>
</dbReference>
<gene>
    <name evidence="8" type="primary">bioC</name>
    <name evidence="10" type="ORF">BZG01_19370</name>
</gene>
<dbReference type="GO" id="GO:0009102">
    <property type="term" value="P:biotin biosynthetic process"/>
    <property type="evidence" value="ECO:0007669"/>
    <property type="project" value="UniProtKB-UniRule"/>
</dbReference>
<dbReference type="NCBIfam" id="TIGR02072">
    <property type="entry name" value="BioC"/>
    <property type="match status" value="1"/>
</dbReference>
<comment type="caution">
    <text evidence="10">The sequence shown here is derived from an EMBL/GenBank/DDBJ whole genome shotgun (WGS) entry which is preliminary data.</text>
</comment>
<dbReference type="InterPro" id="IPR013216">
    <property type="entry name" value="Methyltransf_11"/>
</dbReference>
<protein>
    <recommendedName>
        <fullName evidence="3 8">Malonyl-[acyl-carrier protein] O-methyltransferase</fullName>
        <shortName evidence="8">Malonyl-ACP O-methyltransferase</shortName>
        <ecNumber evidence="3 8">2.1.1.197</ecNumber>
    </recommendedName>
    <alternativeName>
        <fullName evidence="8">Biotin synthesis protein BioC</fullName>
    </alternativeName>
</protein>
<comment type="catalytic activity">
    <reaction evidence="1 8">
        <text>malonyl-[ACP] + S-adenosyl-L-methionine = malonyl-[ACP] methyl ester + S-adenosyl-L-homocysteine</text>
        <dbReference type="Rhea" id="RHEA:17105"/>
        <dbReference type="Rhea" id="RHEA-COMP:9623"/>
        <dbReference type="Rhea" id="RHEA-COMP:9954"/>
        <dbReference type="ChEBI" id="CHEBI:57856"/>
        <dbReference type="ChEBI" id="CHEBI:59789"/>
        <dbReference type="ChEBI" id="CHEBI:78449"/>
        <dbReference type="ChEBI" id="CHEBI:78845"/>
        <dbReference type="EC" id="2.1.1.197"/>
    </reaction>
</comment>
<organism evidence="10 11">
    <name type="scientific">Labilibaculum manganireducens</name>
    <dbReference type="NCBI Taxonomy" id="1940525"/>
    <lineage>
        <taxon>Bacteria</taxon>
        <taxon>Pseudomonadati</taxon>
        <taxon>Bacteroidota</taxon>
        <taxon>Bacteroidia</taxon>
        <taxon>Marinilabiliales</taxon>
        <taxon>Marinifilaceae</taxon>
        <taxon>Labilibaculum</taxon>
    </lineage>
</organism>
<dbReference type="UniPathway" id="UPA00078"/>
<comment type="function">
    <text evidence="8">Converts the free carboxyl group of a malonyl-thioester to its methyl ester by transfer of a methyl group from S-adenosyl-L-methionine (SAM). It allows to synthesize pimeloyl-ACP via the fatty acid synthetic pathway.</text>
</comment>
<accession>A0A2N3HTV5</accession>
<keyword evidence="5 8" id="KW-0808">Transferase</keyword>
<dbReference type="GO" id="GO:0032259">
    <property type="term" value="P:methylation"/>
    <property type="evidence" value="ECO:0007669"/>
    <property type="project" value="UniProtKB-KW"/>
</dbReference>
<dbReference type="GO" id="GO:0008757">
    <property type="term" value="F:S-adenosylmethionine-dependent methyltransferase activity"/>
    <property type="evidence" value="ECO:0007669"/>
    <property type="project" value="InterPro"/>
</dbReference>
<dbReference type="AlphaFoldDB" id="A0A2N3HTV5"/>
<comment type="similarity">
    <text evidence="8">Belongs to the methyltransferase superfamily.</text>
</comment>
<evidence type="ECO:0000256" key="2">
    <source>
        <dbReference type="ARBA" id="ARBA00004746"/>
    </source>
</evidence>